<proteinExistence type="predicted"/>
<gene>
    <name evidence="1" type="ORF">SDC9_141761</name>
</gene>
<reference evidence="1" key="1">
    <citation type="submission" date="2019-08" db="EMBL/GenBank/DDBJ databases">
        <authorList>
            <person name="Kucharzyk K."/>
            <person name="Murdoch R.W."/>
            <person name="Higgins S."/>
            <person name="Loffler F."/>
        </authorList>
    </citation>
    <scope>NUCLEOTIDE SEQUENCE</scope>
</reference>
<protein>
    <submittedName>
        <fullName evidence="1">Uncharacterized protein</fullName>
    </submittedName>
</protein>
<sequence>MVAGHQIPVGDDCLHIERAWIVHQQDVGNTPWGDGAYKMVDPVRFGAVDRSHLDGRHGSNPRPDGKTNQVVYMPFLNQVFRCNIIGAKAHTPGQGGIHLGHGADVFCKEMGYRRLADDHVHTLA</sequence>
<accession>A0A645E185</accession>
<organism evidence="1">
    <name type="scientific">bioreactor metagenome</name>
    <dbReference type="NCBI Taxonomy" id="1076179"/>
    <lineage>
        <taxon>unclassified sequences</taxon>
        <taxon>metagenomes</taxon>
        <taxon>ecological metagenomes</taxon>
    </lineage>
</organism>
<dbReference type="EMBL" id="VSSQ01041214">
    <property type="protein sequence ID" value="MPM94613.1"/>
    <property type="molecule type" value="Genomic_DNA"/>
</dbReference>
<evidence type="ECO:0000313" key="1">
    <source>
        <dbReference type="EMBL" id="MPM94613.1"/>
    </source>
</evidence>
<dbReference type="AlphaFoldDB" id="A0A645E185"/>
<name>A0A645E185_9ZZZZ</name>
<comment type="caution">
    <text evidence="1">The sequence shown here is derived from an EMBL/GenBank/DDBJ whole genome shotgun (WGS) entry which is preliminary data.</text>
</comment>